<dbReference type="SUPFAM" id="SSF53254">
    <property type="entry name" value="Phosphoglycerate mutase-like"/>
    <property type="match status" value="1"/>
</dbReference>
<dbReference type="PANTHER" id="PTHR48100:SF58">
    <property type="entry name" value="PE-PGRS FAMILY PROTEIN PE_PGRS11"/>
    <property type="match status" value="1"/>
</dbReference>
<name>A0A929RNZ2_9ACTO</name>
<dbReference type="AlphaFoldDB" id="A0A929RNZ2"/>
<dbReference type="PANTHER" id="PTHR48100">
    <property type="entry name" value="BROAD-SPECIFICITY PHOSPHATASE YOR283W-RELATED"/>
    <property type="match status" value="1"/>
</dbReference>
<dbReference type="GO" id="GO:0005737">
    <property type="term" value="C:cytoplasm"/>
    <property type="evidence" value="ECO:0007669"/>
    <property type="project" value="TreeGrafter"/>
</dbReference>
<evidence type="ECO:0000313" key="1">
    <source>
        <dbReference type="EMBL" id="MBF0966393.1"/>
    </source>
</evidence>
<dbReference type="GO" id="GO:0016791">
    <property type="term" value="F:phosphatase activity"/>
    <property type="evidence" value="ECO:0007669"/>
    <property type="project" value="TreeGrafter"/>
</dbReference>
<dbReference type="Pfam" id="PF00300">
    <property type="entry name" value="His_Phos_1"/>
    <property type="match status" value="1"/>
</dbReference>
<gene>
    <name evidence="1" type="ORF">HXK09_04400</name>
</gene>
<dbReference type="InterPro" id="IPR013078">
    <property type="entry name" value="His_Pase_superF_clade-1"/>
</dbReference>
<dbReference type="Gene3D" id="3.40.50.1240">
    <property type="entry name" value="Phosphoglycerate mutase-like"/>
    <property type="match status" value="1"/>
</dbReference>
<dbReference type="PROSITE" id="PS00175">
    <property type="entry name" value="PG_MUTASE"/>
    <property type="match status" value="1"/>
</dbReference>
<dbReference type="CDD" id="cd07067">
    <property type="entry name" value="HP_PGM_like"/>
    <property type="match status" value="1"/>
</dbReference>
<sequence>MKIVLVRHGQTPANRLGALDTVRPGLGLTEEGLAQASRLAQRWEVEVAAPPTLIALSGLHRTRLTAAPLAARYGLTPLVCPGIRELRSGDLEMASDPASQSLYVRTTLSWCAGELDNRMPGGENGREALARSLETVRRVGLAAREQVGEEAVAVFVIHGALTRLLATWLSADIDESLVSKHFMSNTGTTIFEWAPGFTPASASELAKGLRALTWNDRPLDQWS</sequence>
<accession>A0A929RNZ2</accession>
<protein>
    <submittedName>
        <fullName evidence="1">Histidine phosphatase family protein</fullName>
    </submittedName>
</protein>
<dbReference type="InterPro" id="IPR050275">
    <property type="entry name" value="PGM_Phosphatase"/>
</dbReference>
<comment type="caution">
    <text evidence="1">The sequence shown here is derived from an EMBL/GenBank/DDBJ whole genome shotgun (WGS) entry which is preliminary data.</text>
</comment>
<proteinExistence type="predicted"/>
<organism evidence="1 2">
    <name type="scientific">Actinomyces bouchesdurhonensis</name>
    <dbReference type="NCBI Taxonomy" id="1852361"/>
    <lineage>
        <taxon>Bacteria</taxon>
        <taxon>Bacillati</taxon>
        <taxon>Actinomycetota</taxon>
        <taxon>Actinomycetes</taxon>
        <taxon>Actinomycetales</taxon>
        <taxon>Actinomycetaceae</taxon>
        <taxon>Actinomyces</taxon>
    </lineage>
</organism>
<dbReference type="SMART" id="SM00855">
    <property type="entry name" value="PGAM"/>
    <property type="match status" value="1"/>
</dbReference>
<dbReference type="EMBL" id="JABZGF010000102">
    <property type="protein sequence ID" value="MBF0966393.1"/>
    <property type="molecule type" value="Genomic_DNA"/>
</dbReference>
<dbReference type="Proteomes" id="UP000759246">
    <property type="component" value="Unassembled WGS sequence"/>
</dbReference>
<dbReference type="InterPro" id="IPR001345">
    <property type="entry name" value="PG/BPGM_mutase_AS"/>
</dbReference>
<reference evidence="1" key="1">
    <citation type="submission" date="2020-04" db="EMBL/GenBank/DDBJ databases">
        <title>Deep metagenomics examines the oral microbiome during advanced dental caries in children, revealing novel taxa and co-occurrences with host molecules.</title>
        <authorList>
            <person name="Baker J.L."/>
            <person name="Morton J.T."/>
            <person name="Dinis M."/>
            <person name="Alvarez R."/>
            <person name="Tran N.C."/>
            <person name="Knight R."/>
            <person name="Edlund A."/>
        </authorList>
    </citation>
    <scope>NUCLEOTIDE SEQUENCE</scope>
    <source>
        <strain evidence="1">JCVI_30_bin.13</strain>
    </source>
</reference>
<evidence type="ECO:0000313" key="2">
    <source>
        <dbReference type="Proteomes" id="UP000759246"/>
    </source>
</evidence>
<dbReference type="InterPro" id="IPR029033">
    <property type="entry name" value="His_PPase_superfam"/>
</dbReference>